<gene>
    <name evidence="1" type="ORF">ELQ94_03025</name>
</gene>
<dbReference type="Gene3D" id="3.90.470.20">
    <property type="entry name" value="4'-phosphopantetheinyl transferase domain"/>
    <property type="match status" value="2"/>
</dbReference>
<evidence type="ECO:0000313" key="1">
    <source>
        <dbReference type="EMBL" id="RUR03520.1"/>
    </source>
</evidence>
<accession>A0A433JWI9</accession>
<keyword evidence="1" id="KW-0808">Transferase</keyword>
<proteinExistence type="predicted"/>
<sequence>MNITGRFALGDGLVVLLHRDDGVMRSRDERRSLGRRLLADAASILFGVDAADVSVTARCVRCGADHGRPVLSVRGQSTEGTASVSHAGTDTVVAVSTGVIGIDAEPVVGSADRPVAIRTLLGPWAAQAADGPEALEAWTVVESVLKADGRGLELDPGRVHVEGIGAGAGPRGTIDGTGASYRLSSTVVDGLVVTVAAG</sequence>
<protein>
    <submittedName>
        <fullName evidence="1">4-phosphopantetheinyl transferase</fullName>
    </submittedName>
</protein>
<reference evidence="1 2" key="1">
    <citation type="submission" date="2018-12" db="EMBL/GenBank/DDBJ databases">
        <authorList>
            <person name="Li F."/>
        </authorList>
    </citation>
    <scope>NUCLEOTIDE SEQUENCE [LARGE SCALE GENOMIC DNA]</scope>
    <source>
        <strain evidence="1 2">EGI 6500705</strain>
    </source>
</reference>
<dbReference type="GO" id="GO:0008897">
    <property type="term" value="F:holo-[acyl-carrier-protein] synthase activity"/>
    <property type="evidence" value="ECO:0007669"/>
    <property type="project" value="InterPro"/>
</dbReference>
<dbReference type="OrthoDB" id="190168at2"/>
<evidence type="ECO:0000313" key="2">
    <source>
        <dbReference type="Proteomes" id="UP000274909"/>
    </source>
</evidence>
<dbReference type="GO" id="GO:0000287">
    <property type="term" value="F:magnesium ion binding"/>
    <property type="evidence" value="ECO:0007669"/>
    <property type="project" value="InterPro"/>
</dbReference>
<dbReference type="RefSeq" id="WP_127046994.1">
    <property type="nucleotide sequence ID" value="NZ_RZGZ01000001.1"/>
</dbReference>
<dbReference type="Proteomes" id="UP000274909">
    <property type="component" value="Unassembled WGS sequence"/>
</dbReference>
<comment type="caution">
    <text evidence="1">The sequence shown here is derived from an EMBL/GenBank/DDBJ whole genome shotgun (WGS) entry which is preliminary data.</text>
</comment>
<dbReference type="EMBL" id="RZGZ01000001">
    <property type="protein sequence ID" value="RUR03520.1"/>
    <property type="molecule type" value="Genomic_DNA"/>
</dbReference>
<name>A0A433JWI9_9MICO</name>
<dbReference type="AlphaFoldDB" id="A0A433JWI9"/>
<keyword evidence="2" id="KW-1185">Reference proteome</keyword>
<organism evidence="1 2">
    <name type="scientific">Labedella endophytica</name>
    <dbReference type="NCBI Taxonomy" id="1523160"/>
    <lineage>
        <taxon>Bacteria</taxon>
        <taxon>Bacillati</taxon>
        <taxon>Actinomycetota</taxon>
        <taxon>Actinomycetes</taxon>
        <taxon>Micrococcales</taxon>
        <taxon>Microbacteriaceae</taxon>
        <taxon>Labedella</taxon>
    </lineage>
</organism>
<dbReference type="InterPro" id="IPR037143">
    <property type="entry name" value="4-PPantetheinyl_Trfase_dom_sf"/>
</dbReference>